<evidence type="ECO:0000313" key="5">
    <source>
        <dbReference type="EMBL" id="PAV22976.1"/>
    </source>
</evidence>
<keyword evidence="2" id="KW-0677">Repeat</keyword>
<dbReference type="Proteomes" id="UP000217199">
    <property type="component" value="Unassembled WGS sequence"/>
</dbReference>
<dbReference type="AlphaFoldDB" id="A0A286UTN4"/>
<dbReference type="SMART" id="SM00320">
    <property type="entry name" value="WD40"/>
    <property type="match status" value="14"/>
</dbReference>
<dbReference type="EMBL" id="NBII01000001">
    <property type="protein sequence ID" value="PAV22976.1"/>
    <property type="molecule type" value="Genomic_DNA"/>
</dbReference>
<evidence type="ECO:0000256" key="3">
    <source>
        <dbReference type="PROSITE-ProRule" id="PRU00221"/>
    </source>
</evidence>
<gene>
    <name evidence="5" type="ORF">PNOK_0004300</name>
</gene>
<dbReference type="InterPro" id="IPR027417">
    <property type="entry name" value="P-loop_NTPase"/>
</dbReference>
<dbReference type="InterPro" id="IPR036322">
    <property type="entry name" value="WD40_repeat_dom_sf"/>
</dbReference>
<dbReference type="PROSITE" id="PS50837">
    <property type="entry name" value="NACHT"/>
    <property type="match status" value="1"/>
</dbReference>
<feature type="repeat" description="WD" evidence="3">
    <location>
        <begin position="1185"/>
        <end position="1219"/>
    </location>
</feature>
<feature type="repeat" description="WD" evidence="3">
    <location>
        <begin position="971"/>
        <end position="1013"/>
    </location>
</feature>
<dbReference type="CDD" id="cd00200">
    <property type="entry name" value="WD40"/>
    <property type="match status" value="1"/>
</dbReference>
<dbReference type="InterPro" id="IPR001680">
    <property type="entry name" value="WD40_rpt"/>
</dbReference>
<dbReference type="PRINTS" id="PR00320">
    <property type="entry name" value="GPROTEINBRPT"/>
</dbReference>
<name>A0A286UTN4_9AGAM</name>
<organism evidence="5 6">
    <name type="scientific">Pyrrhoderma noxium</name>
    <dbReference type="NCBI Taxonomy" id="2282107"/>
    <lineage>
        <taxon>Eukaryota</taxon>
        <taxon>Fungi</taxon>
        <taxon>Dikarya</taxon>
        <taxon>Basidiomycota</taxon>
        <taxon>Agaricomycotina</taxon>
        <taxon>Agaricomycetes</taxon>
        <taxon>Hymenochaetales</taxon>
        <taxon>Hymenochaetaceae</taxon>
        <taxon>Pyrrhoderma</taxon>
    </lineage>
</organism>
<dbReference type="PANTHER" id="PTHR19848">
    <property type="entry name" value="WD40 REPEAT PROTEIN"/>
    <property type="match status" value="1"/>
</dbReference>
<dbReference type="Pfam" id="PF00400">
    <property type="entry name" value="WD40"/>
    <property type="match status" value="13"/>
</dbReference>
<feature type="repeat" description="WD" evidence="3">
    <location>
        <begin position="1099"/>
        <end position="1140"/>
    </location>
</feature>
<feature type="domain" description="NACHT" evidence="4">
    <location>
        <begin position="92"/>
        <end position="237"/>
    </location>
</feature>
<dbReference type="SUPFAM" id="SSF52540">
    <property type="entry name" value="P-loop containing nucleoside triphosphate hydrolases"/>
    <property type="match status" value="1"/>
</dbReference>
<dbReference type="Gene3D" id="3.40.50.300">
    <property type="entry name" value="P-loop containing nucleotide triphosphate hydrolases"/>
    <property type="match status" value="1"/>
</dbReference>
<reference evidence="5 6" key="1">
    <citation type="journal article" date="2017" name="Mol. Ecol.">
        <title>Comparative and population genomic landscape of Phellinus noxius: A hypervariable fungus causing root rot in trees.</title>
        <authorList>
            <person name="Chung C.L."/>
            <person name="Lee T.J."/>
            <person name="Akiba M."/>
            <person name="Lee H.H."/>
            <person name="Kuo T.H."/>
            <person name="Liu D."/>
            <person name="Ke H.M."/>
            <person name="Yokoi T."/>
            <person name="Roa M.B."/>
            <person name="Lu M.J."/>
            <person name="Chang Y.Y."/>
            <person name="Ann P.J."/>
            <person name="Tsai J.N."/>
            <person name="Chen C.Y."/>
            <person name="Tzean S.S."/>
            <person name="Ota Y."/>
            <person name="Hattori T."/>
            <person name="Sahashi N."/>
            <person name="Liou R.F."/>
            <person name="Kikuchi T."/>
            <person name="Tsai I.J."/>
        </authorList>
    </citation>
    <scope>NUCLEOTIDE SEQUENCE [LARGE SCALE GENOMIC DNA]</scope>
    <source>
        <strain evidence="5 6">FFPRI411160</strain>
    </source>
</reference>
<accession>A0A286UTN4</accession>
<dbReference type="InterPro" id="IPR056884">
    <property type="entry name" value="NPHP3-like_N"/>
</dbReference>
<dbReference type="Gene3D" id="2.130.10.10">
    <property type="entry name" value="YVTN repeat-like/Quinoprotein amine dehydrogenase"/>
    <property type="match status" value="5"/>
</dbReference>
<dbReference type="STRING" id="2282107.A0A286UTN4"/>
<dbReference type="SUPFAM" id="SSF50978">
    <property type="entry name" value="WD40 repeat-like"/>
    <property type="match status" value="3"/>
</dbReference>
<keyword evidence="6" id="KW-1185">Reference proteome</keyword>
<proteinExistence type="predicted"/>
<dbReference type="OrthoDB" id="2804352at2759"/>
<dbReference type="PROSITE" id="PS00678">
    <property type="entry name" value="WD_REPEATS_1"/>
    <property type="match status" value="4"/>
</dbReference>
<evidence type="ECO:0000256" key="1">
    <source>
        <dbReference type="ARBA" id="ARBA00022574"/>
    </source>
</evidence>
<dbReference type="PANTHER" id="PTHR19848:SF8">
    <property type="entry name" value="F-BOX AND WD REPEAT DOMAIN CONTAINING 7"/>
    <property type="match status" value="1"/>
</dbReference>
<protein>
    <submittedName>
        <fullName evidence="5">Nucleotide-binding-oligomerization-domain like receptor</fullName>
    </submittedName>
</protein>
<dbReference type="InParanoid" id="A0A286UTN4"/>
<evidence type="ECO:0000259" key="4">
    <source>
        <dbReference type="PROSITE" id="PS50837"/>
    </source>
</evidence>
<feature type="repeat" description="WD" evidence="3">
    <location>
        <begin position="793"/>
        <end position="834"/>
    </location>
</feature>
<feature type="repeat" description="WD" evidence="3">
    <location>
        <begin position="1057"/>
        <end position="1098"/>
    </location>
</feature>
<dbReference type="InterPro" id="IPR020472">
    <property type="entry name" value="WD40_PAC1"/>
</dbReference>
<keyword evidence="1 3" id="KW-0853">WD repeat</keyword>
<feature type="repeat" description="WD" evidence="3">
    <location>
        <begin position="1013"/>
        <end position="1055"/>
    </location>
</feature>
<dbReference type="InterPro" id="IPR015943">
    <property type="entry name" value="WD40/YVTN_repeat-like_dom_sf"/>
</dbReference>
<keyword evidence="5" id="KW-0675">Receptor</keyword>
<feature type="repeat" description="WD" evidence="3">
    <location>
        <begin position="1142"/>
        <end position="1183"/>
    </location>
</feature>
<dbReference type="Pfam" id="PF24883">
    <property type="entry name" value="NPHP3_N"/>
    <property type="match status" value="1"/>
</dbReference>
<comment type="caution">
    <text evidence="5">The sequence shown here is derived from an EMBL/GenBank/DDBJ whole genome shotgun (WGS) entry which is preliminary data.</text>
</comment>
<evidence type="ECO:0000313" key="6">
    <source>
        <dbReference type="Proteomes" id="UP000217199"/>
    </source>
</evidence>
<dbReference type="PROSITE" id="PS50082">
    <property type="entry name" value="WD_REPEATS_2"/>
    <property type="match status" value="8"/>
</dbReference>
<sequence>MPSNHSGPSFTRNYYDIAGRQTNTTIQGDVNVQEIKVFNQDSNTHRALMRELKDILNPSDFAGDDRPECLENTRRETLDSIYQWVDAREYPNVLLLIGAAGTGKSTIATTVAGEYQRRRKLGCHMFFLREKSHPGSVLQSIAYSLAAYNQTIAESLVNQLKDTGVLGPSNLKTKFDILLREPLYTAAIEAREPILIVLDALDECGTPESRQSLINVLQDCLPTLPPNFRIFITSRPDEDITSLISKPNFVTMTIDQHSNESKVNVYAYIKFEFDQMRSSRKLHVPDDCEWDDNIRRLSESADGLFIWASTAVRFVRELKRSRFRCFQNLVSNANSLKLDELYMTVLACISEWDEEDRMILRNIFSLILFAKRPLSDTEIDEILDVETDTTSNLLSYFRSLVRYEQGQPITIYHASFYDYLISCEGEPWHVDPSVQKAYIASKCFERMGDLLKYNICNIPSSFALNSDVPDIDNRVTQCIPPFLKYICCNWIYHLQDVSYSQNLCSKLGSFVSKQLLFWFEVLSLTNTFKKHVGPALLFATEWVGNNDPKLSSFLRDAHRQASIYLKPISESVLHIYSSLLPLTKEESRMSIHYAEYADKAHQVEYVGRRRRNDCIKTIRVRLKSVSMLSFSPDGTQILCSSDRGVYVLDATSGERIAEPLVAEDDKGDALSAAYLPDGRYVVVASRNGIIRKWDALTSCLVSERVMSDFQIDSTCAATFSPDRNSVVFGDVRGRIQVWNVDTGEQNGGPLEGHIDSVRCLSFSSDGKYLASGSSFWTVVIWDMDERRVKTGPLRVHTGSVTAVSFSSCGTKLVSGSDDKTILVWDVSTGEVLREIICEGEVCSVTYSPNGHFILAGGWGLLSMWNVADDTAAPKVFQVYEDDCIMQASFSPDGSRFASAGDVFFSDSGMVQIWDGSWGMEETKAAFEEQQGMILSISLSPGGKFIASGSDEGLPSSSIYLWNSDTGELVKKLKNNSRVNSVAFSPVNEQLIAFGTEDGTVRVWDVTDDEPVTIGSHTRWVTSVVFSPSDGKHVASGSWDNTICIWNVERRELAVGPLTGHTDRVLAVAYSPDGTRLVSGSSDRTVRIWNSETGQLLSTLDGHSGPVCSVAYSLDGSRIVSGSSDNTILVWDAQSGQIVCGPITGHDEDVISVCFSPNGMQILTGSRDKTARIWDAITGNPVFPPFSGHMGSITSVCFFPDGRHFATGSSDGTIRIWSLDEIPIDSDWELRYDNWVVGENGKLMMWIPTDLHIHLCWARNVGMLNDSFHLKLHFGAE</sequence>
<dbReference type="InterPro" id="IPR007111">
    <property type="entry name" value="NACHT_NTPase"/>
</dbReference>
<feature type="repeat" description="WD" evidence="3">
    <location>
        <begin position="750"/>
        <end position="791"/>
    </location>
</feature>
<evidence type="ECO:0000256" key="2">
    <source>
        <dbReference type="ARBA" id="ARBA00022737"/>
    </source>
</evidence>
<dbReference type="InterPro" id="IPR019775">
    <property type="entry name" value="WD40_repeat_CS"/>
</dbReference>
<dbReference type="PROSITE" id="PS50294">
    <property type="entry name" value="WD_REPEATS_REGION"/>
    <property type="match status" value="8"/>
</dbReference>